<accession>A0A5F8HD01</accession>
<evidence type="ECO:0000313" key="13">
    <source>
        <dbReference type="Proteomes" id="UP000002280"/>
    </source>
</evidence>
<dbReference type="STRING" id="13616.ENSMODP00000057052"/>
<evidence type="ECO:0000256" key="9">
    <source>
        <dbReference type="RuleBase" id="RU000688"/>
    </source>
</evidence>
<reference evidence="12" key="2">
    <citation type="submission" date="2025-08" db="UniProtKB">
        <authorList>
            <consortium name="Ensembl"/>
        </authorList>
    </citation>
    <scope>IDENTIFICATION</scope>
</reference>
<feature type="transmembrane region" description="Helical" evidence="10">
    <location>
        <begin position="141"/>
        <end position="165"/>
    </location>
</feature>
<evidence type="ECO:0000256" key="1">
    <source>
        <dbReference type="ARBA" id="ARBA00004651"/>
    </source>
</evidence>
<dbReference type="PROSITE" id="PS00237">
    <property type="entry name" value="G_PROTEIN_RECEP_F1_1"/>
    <property type="match status" value="1"/>
</dbReference>
<dbReference type="PRINTS" id="PR00237">
    <property type="entry name" value="GPCRRHODOPSN"/>
</dbReference>
<dbReference type="InParanoid" id="A0A5F8HD01"/>
<feature type="transmembrane region" description="Helical" evidence="10">
    <location>
        <begin position="243"/>
        <end position="265"/>
    </location>
</feature>
<dbReference type="GeneTree" id="ENSGT00900000141254"/>
<dbReference type="OrthoDB" id="5962705at2759"/>
<keyword evidence="13" id="KW-1185">Reference proteome</keyword>
<dbReference type="InterPro" id="IPR000725">
    <property type="entry name" value="Olfact_rcpt"/>
</dbReference>
<dbReference type="Ensembl" id="ENSMODT00000062484.1">
    <property type="protein sequence ID" value="ENSMODP00000057052.1"/>
    <property type="gene ID" value="ENSMODG00000042768.1"/>
</dbReference>
<name>A0A5F8HD01_MONDO</name>
<dbReference type="Proteomes" id="UP000002280">
    <property type="component" value="Chromosome 1"/>
</dbReference>
<organism evidence="12 13">
    <name type="scientific">Monodelphis domestica</name>
    <name type="common">Gray short-tailed opossum</name>
    <dbReference type="NCBI Taxonomy" id="13616"/>
    <lineage>
        <taxon>Eukaryota</taxon>
        <taxon>Metazoa</taxon>
        <taxon>Chordata</taxon>
        <taxon>Craniata</taxon>
        <taxon>Vertebrata</taxon>
        <taxon>Euteleostomi</taxon>
        <taxon>Mammalia</taxon>
        <taxon>Metatheria</taxon>
        <taxon>Didelphimorphia</taxon>
        <taxon>Didelphidae</taxon>
        <taxon>Monodelphis</taxon>
    </lineage>
</organism>
<dbReference type="FunFam" id="1.20.1070.10:FF:000015">
    <property type="entry name" value="Olfactory receptor"/>
    <property type="match status" value="1"/>
</dbReference>
<keyword evidence="5 9" id="KW-0297">G-protein coupled receptor</keyword>
<dbReference type="GO" id="GO:0004930">
    <property type="term" value="F:G protein-coupled receptor activity"/>
    <property type="evidence" value="ECO:0007669"/>
    <property type="project" value="UniProtKB-KW"/>
</dbReference>
<evidence type="ECO:0000256" key="10">
    <source>
        <dbReference type="RuleBase" id="RU363047"/>
    </source>
</evidence>
<dbReference type="PROSITE" id="PS50262">
    <property type="entry name" value="G_PROTEIN_RECEP_F1_2"/>
    <property type="match status" value="1"/>
</dbReference>
<keyword evidence="10" id="KW-0552">Olfaction</keyword>
<keyword evidence="7 9" id="KW-0675">Receptor</keyword>
<comment type="subcellular location">
    <subcellularLocation>
        <location evidence="1 10">Cell membrane</location>
        <topology evidence="1 10">Multi-pass membrane protein</topology>
    </subcellularLocation>
</comment>
<keyword evidence="8 9" id="KW-0807">Transducer</keyword>
<dbReference type="KEGG" id="mdo:100017002"/>
<feature type="domain" description="G-protein coupled receptors family 1 profile" evidence="11">
    <location>
        <begin position="42"/>
        <end position="295"/>
    </location>
</feature>
<feature type="transmembrane region" description="Helical" evidence="10">
    <location>
        <begin position="27"/>
        <end position="50"/>
    </location>
</feature>
<evidence type="ECO:0000256" key="4">
    <source>
        <dbReference type="ARBA" id="ARBA00022989"/>
    </source>
</evidence>
<sequence>MGCASNASHTPIFLLVGLWRGGPPNHLLFPLFLIAYVAAVVGNLMLVLLISRDSQLGTPMYYLLRGLSVVDAGQATVTLPQLLVHLVSLQPAIPAAHCLAQFFFFYLFAVTDTLVVAVMALDRYVAICDPLHYSALMNRHVCDCFMASCLFLSLLHSLLHLGLLLPLQWNGNSGDAVYIPHFFCDHWPLVRASCSNIQLNVLAIFLEGSLFVAGPCALILFSYAHIAVAILRLPSAAGRWKAVSTCSSHLTMVSFLYGTVILVYFQPPSHNSPEQDMAAAVMYTAITPVANPFVYSFRNKNVKNALHRLLSPNRVASQLEWS</sequence>
<proteinExistence type="inferred from homology"/>
<reference evidence="12" key="3">
    <citation type="submission" date="2025-09" db="UniProtKB">
        <authorList>
            <consortium name="Ensembl"/>
        </authorList>
    </citation>
    <scope>IDENTIFICATION</scope>
</reference>
<dbReference type="PANTHER" id="PTHR48001">
    <property type="entry name" value="OLFACTORY RECEPTOR"/>
    <property type="match status" value="1"/>
</dbReference>
<dbReference type="GO" id="GO:0004984">
    <property type="term" value="F:olfactory receptor activity"/>
    <property type="evidence" value="ECO:0000318"/>
    <property type="project" value="GO_Central"/>
</dbReference>
<dbReference type="GO" id="GO:0005886">
    <property type="term" value="C:plasma membrane"/>
    <property type="evidence" value="ECO:0000318"/>
    <property type="project" value="GO_Central"/>
</dbReference>
<gene>
    <name evidence="12" type="primary">LOC100017002</name>
</gene>
<protein>
    <recommendedName>
        <fullName evidence="10">Olfactory receptor</fullName>
    </recommendedName>
</protein>
<dbReference type="Pfam" id="PF13853">
    <property type="entry name" value="7tm_4"/>
    <property type="match status" value="1"/>
</dbReference>
<feature type="transmembrane region" description="Helical" evidence="10">
    <location>
        <begin position="210"/>
        <end position="231"/>
    </location>
</feature>
<feature type="transmembrane region" description="Helical" evidence="10">
    <location>
        <begin position="103"/>
        <end position="121"/>
    </location>
</feature>
<keyword evidence="6 10" id="KW-0472">Membrane</keyword>
<feature type="transmembrane region" description="Helical" evidence="10">
    <location>
        <begin position="277"/>
        <end position="297"/>
    </location>
</feature>
<dbReference type="SUPFAM" id="SSF81321">
    <property type="entry name" value="Family A G protein-coupled receptor-like"/>
    <property type="match status" value="1"/>
</dbReference>
<dbReference type="OMA" id="GCWIVST"/>
<evidence type="ECO:0000256" key="8">
    <source>
        <dbReference type="ARBA" id="ARBA00023224"/>
    </source>
</evidence>
<dbReference type="FunCoup" id="A0A5F8HD01">
    <property type="interactions" value="20"/>
</dbReference>
<dbReference type="InterPro" id="IPR000276">
    <property type="entry name" value="GPCR_Rhodpsn"/>
</dbReference>
<evidence type="ECO:0000256" key="6">
    <source>
        <dbReference type="ARBA" id="ARBA00023136"/>
    </source>
</evidence>
<dbReference type="RefSeq" id="XP_001370695.2">
    <property type="nucleotide sequence ID" value="XM_001370658.3"/>
</dbReference>
<dbReference type="InterPro" id="IPR017452">
    <property type="entry name" value="GPCR_Rhodpsn_7TM"/>
</dbReference>
<evidence type="ECO:0000256" key="7">
    <source>
        <dbReference type="ARBA" id="ARBA00023170"/>
    </source>
</evidence>
<keyword evidence="3 9" id="KW-0812">Transmembrane</keyword>
<evidence type="ECO:0000256" key="5">
    <source>
        <dbReference type="ARBA" id="ARBA00023040"/>
    </source>
</evidence>
<reference evidence="12 13" key="1">
    <citation type="journal article" date="2007" name="Nature">
        <title>Genome of the marsupial Monodelphis domestica reveals innovation in non-coding sequences.</title>
        <authorList>
            <person name="Mikkelsen T.S."/>
            <person name="Wakefield M.J."/>
            <person name="Aken B."/>
            <person name="Amemiya C.T."/>
            <person name="Chang J.L."/>
            <person name="Duke S."/>
            <person name="Garber M."/>
            <person name="Gentles A.J."/>
            <person name="Goodstadt L."/>
            <person name="Heger A."/>
            <person name="Jurka J."/>
            <person name="Kamal M."/>
            <person name="Mauceli E."/>
            <person name="Searle S.M."/>
            <person name="Sharpe T."/>
            <person name="Baker M.L."/>
            <person name="Batzer M.A."/>
            <person name="Benos P.V."/>
            <person name="Belov K."/>
            <person name="Clamp M."/>
            <person name="Cook A."/>
            <person name="Cuff J."/>
            <person name="Das R."/>
            <person name="Davidow L."/>
            <person name="Deakin J.E."/>
            <person name="Fazzari M.J."/>
            <person name="Glass J.L."/>
            <person name="Grabherr M."/>
            <person name="Greally J.M."/>
            <person name="Gu W."/>
            <person name="Hore T.A."/>
            <person name="Huttley G.A."/>
            <person name="Kleber M."/>
            <person name="Jirtle R.L."/>
            <person name="Koina E."/>
            <person name="Lee J.T."/>
            <person name="Mahony S."/>
            <person name="Marra M.A."/>
            <person name="Miller R.D."/>
            <person name="Nicholls R.D."/>
            <person name="Oda M."/>
            <person name="Papenfuss A.T."/>
            <person name="Parra Z.E."/>
            <person name="Pollock D.D."/>
            <person name="Ray D.A."/>
            <person name="Schein J.E."/>
            <person name="Speed T.P."/>
            <person name="Thompson K."/>
            <person name="VandeBerg J.L."/>
            <person name="Wade C.M."/>
            <person name="Walker J.A."/>
            <person name="Waters P.D."/>
            <person name="Webber C."/>
            <person name="Weidman J.R."/>
            <person name="Xie X."/>
            <person name="Zody M.C."/>
            <person name="Baldwin J."/>
            <person name="Abdouelleil A."/>
            <person name="Abdulkadir J."/>
            <person name="Abebe A."/>
            <person name="Abera B."/>
            <person name="Abreu J."/>
            <person name="Acer S.C."/>
            <person name="Aftuck L."/>
            <person name="Alexander A."/>
            <person name="An P."/>
            <person name="Anderson E."/>
            <person name="Anderson S."/>
            <person name="Arachi H."/>
            <person name="Azer M."/>
            <person name="Bachantsang P."/>
            <person name="Barry A."/>
            <person name="Bayul T."/>
            <person name="Berlin A."/>
            <person name="Bessette D."/>
            <person name="Bloom T."/>
            <person name="Bloom T."/>
            <person name="Boguslavskiy L."/>
            <person name="Bonnet C."/>
            <person name="Boukhgalter B."/>
            <person name="Bourzgui I."/>
            <person name="Brown A."/>
            <person name="Cahill P."/>
            <person name="Channer S."/>
            <person name="Cheshatsang Y."/>
            <person name="Chuda L."/>
            <person name="Citroen M."/>
            <person name="Collymore A."/>
            <person name="Cooke P."/>
            <person name="Costello M."/>
            <person name="D'Aco K."/>
            <person name="Daza R."/>
            <person name="De Haan G."/>
            <person name="DeGray S."/>
            <person name="DeMaso C."/>
            <person name="Dhargay N."/>
            <person name="Dooley K."/>
            <person name="Dooley E."/>
            <person name="Doricent M."/>
            <person name="Dorje P."/>
            <person name="Dorjee K."/>
            <person name="Dupes A."/>
            <person name="Elong R."/>
            <person name="Falk J."/>
            <person name="Farina A."/>
            <person name="Faro S."/>
            <person name="Ferguson D."/>
            <person name="Fisher S."/>
            <person name="Foley C.D."/>
            <person name="Franke A."/>
            <person name="Friedrich D."/>
            <person name="Gadbois L."/>
            <person name="Gearin G."/>
            <person name="Gearin C.R."/>
            <person name="Giannoukos G."/>
            <person name="Goode T."/>
            <person name="Graham J."/>
            <person name="Grandbois E."/>
            <person name="Grewal S."/>
            <person name="Gyaltsen K."/>
            <person name="Hafez N."/>
            <person name="Hagos B."/>
            <person name="Hall J."/>
            <person name="Henson C."/>
            <person name="Hollinger A."/>
            <person name="Honan T."/>
            <person name="Huard M.D."/>
            <person name="Hughes L."/>
            <person name="Hurhula B."/>
            <person name="Husby M.E."/>
            <person name="Kamat A."/>
            <person name="Kanga B."/>
            <person name="Kashin S."/>
            <person name="Khazanovich D."/>
            <person name="Kisner P."/>
            <person name="Lance K."/>
            <person name="Lara M."/>
            <person name="Lee W."/>
            <person name="Lennon N."/>
            <person name="Letendre F."/>
            <person name="LeVine R."/>
            <person name="Lipovsky A."/>
            <person name="Liu X."/>
            <person name="Liu J."/>
            <person name="Liu S."/>
            <person name="Lokyitsang T."/>
            <person name="Lokyitsang Y."/>
            <person name="Lubonja R."/>
            <person name="Lui A."/>
            <person name="MacDonald P."/>
            <person name="Magnisalis V."/>
            <person name="Maru K."/>
            <person name="Matthews C."/>
            <person name="McCusker W."/>
            <person name="McDonough S."/>
            <person name="Mehta T."/>
            <person name="Meldrim J."/>
            <person name="Meneus L."/>
            <person name="Mihai O."/>
            <person name="Mihalev A."/>
            <person name="Mihova T."/>
            <person name="Mittelman R."/>
            <person name="Mlenga V."/>
            <person name="Montmayeur A."/>
            <person name="Mulrain L."/>
            <person name="Navidi A."/>
            <person name="Naylor J."/>
            <person name="Negash T."/>
            <person name="Nguyen T."/>
            <person name="Nguyen N."/>
            <person name="Nicol R."/>
            <person name="Norbu C."/>
            <person name="Norbu N."/>
            <person name="Novod N."/>
            <person name="O'Neill B."/>
            <person name="Osman S."/>
            <person name="Markiewicz E."/>
            <person name="Oyono O.L."/>
            <person name="Patti C."/>
            <person name="Phunkhang P."/>
            <person name="Pierre F."/>
            <person name="Priest M."/>
            <person name="Raghuraman S."/>
            <person name="Rege F."/>
            <person name="Reyes R."/>
            <person name="Rise C."/>
            <person name="Rogov P."/>
            <person name="Ross K."/>
            <person name="Ryan E."/>
            <person name="Settipalli S."/>
            <person name="Shea T."/>
            <person name="Sherpa N."/>
            <person name="Shi L."/>
            <person name="Shih D."/>
            <person name="Sparrow T."/>
            <person name="Spaulding J."/>
            <person name="Stalker J."/>
            <person name="Stange-Thomann N."/>
            <person name="Stavropoulos S."/>
            <person name="Stone C."/>
            <person name="Strader C."/>
            <person name="Tesfaye S."/>
            <person name="Thomson T."/>
            <person name="Thoulutsang Y."/>
            <person name="Thoulutsang D."/>
            <person name="Topham K."/>
            <person name="Topping I."/>
            <person name="Tsamla T."/>
            <person name="Vassiliev H."/>
            <person name="Vo A."/>
            <person name="Wangchuk T."/>
            <person name="Wangdi T."/>
            <person name="Weiand M."/>
            <person name="Wilkinson J."/>
            <person name="Wilson A."/>
            <person name="Yadav S."/>
            <person name="Young G."/>
            <person name="Yu Q."/>
            <person name="Zembek L."/>
            <person name="Zhong D."/>
            <person name="Zimmer A."/>
            <person name="Zwirko Z."/>
            <person name="Jaffe D.B."/>
            <person name="Alvarez P."/>
            <person name="Brockman W."/>
            <person name="Butler J."/>
            <person name="Chin C."/>
            <person name="Gnerre S."/>
            <person name="MacCallum I."/>
            <person name="Graves J.A."/>
            <person name="Ponting C.P."/>
            <person name="Breen M."/>
            <person name="Samollow P.B."/>
            <person name="Lander E.S."/>
            <person name="Lindblad-Toh K."/>
        </authorList>
    </citation>
    <scope>NUCLEOTIDE SEQUENCE [LARGE SCALE GENOMIC DNA]</scope>
</reference>
<dbReference type="GeneID" id="100017002"/>
<evidence type="ECO:0000256" key="3">
    <source>
        <dbReference type="ARBA" id="ARBA00022692"/>
    </source>
</evidence>
<dbReference type="PRINTS" id="PR00245">
    <property type="entry name" value="OLFACTORYR"/>
</dbReference>
<evidence type="ECO:0000256" key="2">
    <source>
        <dbReference type="ARBA" id="ARBA00022475"/>
    </source>
</evidence>
<keyword evidence="10" id="KW-0716">Sensory transduction</keyword>
<dbReference type="Gene3D" id="1.20.1070.10">
    <property type="entry name" value="Rhodopsin 7-helix transmembrane proteins"/>
    <property type="match status" value="1"/>
</dbReference>
<keyword evidence="2 10" id="KW-1003">Cell membrane</keyword>
<keyword evidence="4 10" id="KW-1133">Transmembrane helix</keyword>
<feature type="transmembrane region" description="Helical" evidence="10">
    <location>
        <begin position="62"/>
        <end position="83"/>
    </location>
</feature>
<comment type="similarity">
    <text evidence="9">Belongs to the G-protein coupled receptor 1 family.</text>
</comment>
<dbReference type="AlphaFoldDB" id="A0A5F8HD01"/>
<evidence type="ECO:0000313" key="12">
    <source>
        <dbReference type="Ensembl" id="ENSMODP00000057052.1"/>
    </source>
</evidence>
<evidence type="ECO:0000259" key="11">
    <source>
        <dbReference type="PROSITE" id="PS50262"/>
    </source>
</evidence>
<dbReference type="GO" id="GO:0007165">
    <property type="term" value="P:signal transduction"/>
    <property type="evidence" value="ECO:0000318"/>
    <property type="project" value="GO_Central"/>
</dbReference>